<gene>
    <name evidence="2" type="ORF">BCON_0056g00420</name>
</gene>
<reference evidence="2 3" key="1">
    <citation type="submission" date="2017-12" db="EMBL/GenBank/DDBJ databases">
        <title>Comparative genomics of Botrytis spp.</title>
        <authorList>
            <person name="Valero-Jimenez C.A."/>
            <person name="Tapia P."/>
            <person name="Veloso J."/>
            <person name="Silva-Moreno E."/>
            <person name="Staats M."/>
            <person name="Valdes J.H."/>
            <person name="Van Kan J.A.L."/>
        </authorList>
    </citation>
    <scope>NUCLEOTIDE SEQUENCE [LARGE SCALE GENOMIC DNA]</scope>
    <source>
        <strain evidence="2 3">MUCL11595</strain>
    </source>
</reference>
<dbReference type="AlphaFoldDB" id="A0A4Z1IGS7"/>
<comment type="caution">
    <text evidence="2">The sequence shown here is derived from an EMBL/GenBank/DDBJ whole genome shotgun (WGS) entry which is preliminary data.</text>
</comment>
<evidence type="ECO:0000313" key="2">
    <source>
        <dbReference type="EMBL" id="TGO58350.1"/>
    </source>
</evidence>
<feature type="region of interest" description="Disordered" evidence="1">
    <location>
        <begin position="157"/>
        <end position="187"/>
    </location>
</feature>
<name>A0A4Z1IGS7_9HELO</name>
<dbReference type="EMBL" id="PQXN01000056">
    <property type="protein sequence ID" value="TGO58350.1"/>
    <property type="molecule type" value="Genomic_DNA"/>
</dbReference>
<feature type="region of interest" description="Disordered" evidence="1">
    <location>
        <begin position="43"/>
        <end position="67"/>
    </location>
</feature>
<proteinExistence type="predicted"/>
<accession>A0A4Z1IGS7</accession>
<evidence type="ECO:0000313" key="3">
    <source>
        <dbReference type="Proteomes" id="UP000297527"/>
    </source>
</evidence>
<sequence>MHDNNTRVKGTQEPARFRYAQKINTPKQLTHLKSQTCVQMNTPAKIQPSSSSQSTKTAHQPTDSASSKPLKSIYRVLRDAGFRSMNDFMFSYGLKLHNDEHLAQAKEMIERMKEEDLMGTEMGRVLSGEGSGGNADVDVDRGMVDDDDFGEAFGYDYVGDGDNDGYGDVYDDQDEFEDDFEDGFEND</sequence>
<evidence type="ECO:0000256" key="1">
    <source>
        <dbReference type="SAM" id="MobiDB-lite"/>
    </source>
</evidence>
<feature type="compositionally biased region" description="Acidic residues" evidence="1">
    <location>
        <begin position="159"/>
        <end position="187"/>
    </location>
</feature>
<protein>
    <submittedName>
        <fullName evidence="2">Uncharacterized protein</fullName>
    </submittedName>
</protein>
<dbReference type="OrthoDB" id="4232400at2759"/>
<dbReference type="Proteomes" id="UP000297527">
    <property type="component" value="Unassembled WGS sequence"/>
</dbReference>
<organism evidence="2 3">
    <name type="scientific">Botryotinia convoluta</name>
    <dbReference type="NCBI Taxonomy" id="54673"/>
    <lineage>
        <taxon>Eukaryota</taxon>
        <taxon>Fungi</taxon>
        <taxon>Dikarya</taxon>
        <taxon>Ascomycota</taxon>
        <taxon>Pezizomycotina</taxon>
        <taxon>Leotiomycetes</taxon>
        <taxon>Helotiales</taxon>
        <taxon>Sclerotiniaceae</taxon>
        <taxon>Botryotinia</taxon>
    </lineage>
</organism>
<keyword evidence="3" id="KW-1185">Reference proteome</keyword>